<evidence type="ECO:0000313" key="1">
    <source>
        <dbReference type="EMBL" id="SCB07590.1"/>
    </source>
</evidence>
<evidence type="ECO:0000313" key="2">
    <source>
        <dbReference type="Proteomes" id="UP000199205"/>
    </source>
</evidence>
<protein>
    <submittedName>
        <fullName evidence="1">Uncharacterized protein</fullName>
    </submittedName>
</protein>
<dbReference type="EMBL" id="FMAF01000001">
    <property type="protein sequence ID" value="SCB07590.1"/>
    <property type="molecule type" value="Genomic_DNA"/>
</dbReference>
<reference evidence="1 2" key="1">
    <citation type="submission" date="2016-08" db="EMBL/GenBank/DDBJ databases">
        <authorList>
            <person name="Seilhamer J.J."/>
        </authorList>
    </citation>
    <scope>NUCLEOTIDE SEQUENCE [LARGE SCALE GENOMIC DNA]</scope>
    <source>
        <strain evidence="1 2">P1-7</strain>
    </source>
</reference>
<dbReference type="AlphaFoldDB" id="A0A1C3TWF4"/>
<name>A0A1C3TWF4_9HYPH</name>
<dbReference type="RefSeq" id="WP_167669518.1">
    <property type="nucleotide sequence ID" value="NZ_FMAF01000001.1"/>
</dbReference>
<proteinExistence type="predicted"/>
<accession>A0A1C3TWF4</accession>
<sequence>MGACFITGAPRGFGALITQEALTRINIQKHEIEKAGARAPAFSSFHTVK</sequence>
<dbReference type="Proteomes" id="UP000199205">
    <property type="component" value="Unassembled WGS sequence"/>
</dbReference>
<organism evidence="1 2">
    <name type="scientific">Rhizobium lusitanum</name>
    <dbReference type="NCBI Taxonomy" id="293958"/>
    <lineage>
        <taxon>Bacteria</taxon>
        <taxon>Pseudomonadati</taxon>
        <taxon>Pseudomonadota</taxon>
        <taxon>Alphaproteobacteria</taxon>
        <taxon>Hyphomicrobiales</taxon>
        <taxon>Rhizobiaceae</taxon>
        <taxon>Rhizobium/Agrobacterium group</taxon>
        <taxon>Rhizobium</taxon>
    </lineage>
</organism>
<gene>
    <name evidence="1" type="ORF">GA0061101_101105</name>
</gene>